<accession>A0A3L6RF36</accession>
<feature type="region of interest" description="Disordered" evidence="1">
    <location>
        <begin position="1"/>
        <end position="32"/>
    </location>
</feature>
<feature type="compositionally biased region" description="Low complexity" evidence="1">
    <location>
        <begin position="267"/>
        <end position="283"/>
    </location>
</feature>
<dbReference type="Proteomes" id="UP000275267">
    <property type="component" value="Unassembled WGS sequence"/>
</dbReference>
<feature type="region of interest" description="Disordered" evidence="1">
    <location>
        <begin position="239"/>
        <end position="258"/>
    </location>
</feature>
<proteinExistence type="predicted"/>
<gene>
    <name evidence="2" type="ORF">C2845_PM13G11350</name>
</gene>
<name>A0A3L6RF36_PANMI</name>
<feature type="region of interest" description="Disordered" evidence="1">
    <location>
        <begin position="190"/>
        <end position="216"/>
    </location>
</feature>
<evidence type="ECO:0000313" key="3">
    <source>
        <dbReference type="Proteomes" id="UP000275267"/>
    </source>
</evidence>
<protein>
    <submittedName>
        <fullName evidence="2">Uncharacterized protein</fullName>
    </submittedName>
</protein>
<evidence type="ECO:0000256" key="1">
    <source>
        <dbReference type="SAM" id="MobiDB-lite"/>
    </source>
</evidence>
<feature type="compositionally biased region" description="Low complexity" evidence="1">
    <location>
        <begin position="13"/>
        <end position="29"/>
    </location>
</feature>
<dbReference type="AlphaFoldDB" id="A0A3L6RF36"/>
<comment type="caution">
    <text evidence="2">The sequence shown here is derived from an EMBL/GenBank/DDBJ whole genome shotgun (WGS) entry which is preliminary data.</text>
</comment>
<dbReference type="EMBL" id="PQIB02000008">
    <property type="protein sequence ID" value="RLN03199.1"/>
    <property type="molecule type" value="Genomic_DNA"/>
</dbReference>
<sequence>MAWSRPRGGGRPVGSPKTSSYATRSSSRSVPLAAARVRSCAVAGEAMPIQAKRCPSRWNAIVREAKSHTMGPNVPSHRVPSTTSKPARGITNRSVWNVEPLMVNAASRMTPRQATRSPLATMAVMRRLDWIGRPARLAASSPMKLCVEPPSSKARREASPTVTWSWIVSAMGTPATACRENTGASVAPAAAAAAPSTATSSISTPSTKKRRRQNLLWPRVNFSSQLKHRPWRRRSVISSSVRRRGLAASRPCGAAAGGAGSANCCAGAGSASRGAGAGSSPRGGARGGGGAGRSRSINSTWRARLMAAASVSGWWMRTAWLRGGRRPPVKSWTRWDSSSRPARGRSAWKRLEYSSTVPVRRHSESSKSGAERRGGPKRRFTSSLKRPHGGAPSSSSSWVYQVCATSSRW</sequence>
<feature type="compositionally biased region" description="Polar residues" evidence="1">
    <location>
        <begin position="79"/>
        <end position="88"/>
    </location>
</feature>
<feature type="region of interest" description="Disordered" evidence="1">
    <location>
        <begin position="355"/>
        <end position="398"/>
    </location>
</feature>
<feature type="region of interest" description="Disordered" evidence="1">
    <location>
        <begin position="267"/>
        <end position="296"/>
    </location>
</feature>
<organism evidence="2 3">
    <name type="scientific">Panicum miliaceum</name>
    <name type="common">Proso millet</name>
    <name type="synonym">Broomcorn millet</name>
    <dbReference type="NCBI Taxonomy" id="4540"/>
    <lineage>
        <taxon>Eukaryota</taxon>
        <taxon>Viridiplantae</taxon>
        <taxon>Streptophyta</taxon>
        <taxon>Embryophyta</taxon>
        <taxon>Tracheophyta</taxon>
        <taxon>Spermatophyta</taxon>
        <taxon>Magnoliopsida</taxon>
        <taxon>Liliopsida</taxon>
        <taxon>Poales</taxon>
        <taxon>Poaceae</taxon>
        <taxon>PACMAD clade</taxon>
        <taxon>Panicoideae</taxon>
        <taxon>Panicodae</taxon>
        <taxon>Paniceae</taxon>
        <taxon>Panicinae</taxon>
        <taxon>Panicum</taxon>
        <taxon>Panicum sect. Panicum</taxon>
    </lineage>
</organism>
<dbReference type="OrthoDB" id="721172at2759"/>
<evidence type="ECO:0000313" key="2">
    <source>
        <dbReference type="EMBL" id="RLN03199.1"/>
    </source>
</evidence>
<feature type="compositionally biased region" description="Basic and acidic residues" evidence="1">
    <location>
        <begin position="361"/>
        <end position="374"/>
    </location>
</feature>
<feature type="compositionally biased region" description="Low complexity" evidence="1">
    <location>
        <begin position="190"/>
        <end position="206"/>
    </location>
</feature>
<reference evidence="3" key="1">
    <citation type="journal article" date="2019" name="Nat. Commun.">
        <title>The genome of broomcorn millet.</title>
        <authorList>
            <person name="Zou C."/>
            <person name="Miki D."/>
            <person name="Li D."/>
            <person name="Tang Q."/>
            <person name="Xiao L."/>
            <person name="Rajput S."/>
            <person name="Deng P."/>
            <person name="Jia W."/>
            <person name="Huang R."/>
            <person name="Zhang M."/>
            <person name="Sun Y."/>
            <person name="Hu J."/>
            <person name="Fu X."/>
            <person name="Schnable P.S."/>
            <person name="Li F."/>
            <person name="Zhang H."/>
            <person name="Feng B."/>
            <person name="Zhu X."/>
            <person name="Liu R."/>
            <person name="Schnable J.C."/>
            <person name="Zhu J.-K."/>
            <person name="Zhang H."/>
        </authorList>
    </citation>
    <scope>NUCLEOTIDE SEQUENCE [LARGE SCALE GENOMIC DNA]</scope>
</reference>
<feature type="compositionally biased region" description="Basic residues" evidence="1">
    <location>
        <begin position="375"/>
        <end position="388"/>
    </location>
</feature>
<feature type="region of interest" description="Disordered" evidence="1">
    <location>
        <begin position="69"/>
        <end position="88"/>
    </location>
</feature>
<keyword evidence="3" id="KW-1185">Reference proteome</keyword>